<dbReference type="Proteomes" id="UP000219338">
    <property type="component" value="Unassembled WGS sequence"/>
</dbReference>
<sequence length="82" mass="8947">MKKTSGYSYKTQLSGRGQADTPIHSCIGGTVEIHPKSLVVSIFYTHLPSTAEQLNEHCCRQEVIQRGIFEGEILHSADATGS</sequence>
<gene>
    <name evidence="1" type="ORF">ARMOST_14077</name>
</gene>
<reference evidence="2" key="1">
    <citation type="journal article" date="2017" name="Nat. Ecol. Evol.">
        <title>Genome expansion and lineage-specific genetic innovations in the forest pathogenic fungi Armillaria.</title>
        <authorList>
            <person name="Sipos G."/>
            <person name="Prasanna A.N."/>
            <person name="Walter M.C."/>
            <person name="O'Connor E."/>
            <person name="Balint B."/>
            <person name="Krizsan K."/>
            <person name="Kiss B."/>
            <person name="Hess J."/>
            <person name="Varga T."/>
            <person name="Slot J."/>
            <person name="Riley R."/>
            <person name="Boka B."/>
            <person name="Rigling D."/>
            <person name="Barry K."/>
            <person name="Lee J."/>
            <person name="Mihaltcheva S."/>
            <person name="LaButti K."/>
            <person name="Lipzen A."/>
            <person name="Waldron R."/>
            <person name="Moloney N.M."/>
            <person name="Sperisen C."/>
            <person name="Kredics L."/>
            <person name="Vagvoelgyi C."/>
            <person name="Patrignani A."/>
            <person name="Fitzpatrick D."/>
            <person name="Nagy I."/>
            <person name="Doyle S."/>
            <person name="Anderson J.B."/>
            <person name="Grigoriev I.V."/>
            <person name="Gueldener U."/>
            <person name="Muensterkoetter M."/>
            <person name="Nagy L.G."/>
        </authorList>
    </citation>
    <scope>NUCLEOTIDE SEQUENCE [LARGE SCALE GENOMIC DNA]</scope>
    <source>
        <strain evidence="2">C18/9</strain>
    </source>
</reference>
<keyword evidence="2" id="KW-1185">Reference proteome</keyword>
<name>A0A284RPJ8_ARMOS</name>
<organism evidence="1 2">
    <name type="scientific">Armillaria ostoyae</name>
    <name type="common">Armillaria root rot fungus</name>
    <dbReference type="NCBI Taxonomy" id="47428"/>
    <lineage>
        <taxon>Eukaryota</taxon>
        <taxon>Fungi</taxon>
        <taxon>Dikarya</taxon>
        <taxon>Basidiomycota</taxon>
        <taxon>Agaricomycotina</taxon>
        <taxon>Agaricomycetes</taxon>
        <taxon>Agaricomycetidae</taxon>
        <taxon>Agaricales</taxon>
        <taxon>Marasmiineae</taxon>
        <taxon>Physalacriaceae</taxon>
        <taxon>Armillaria</taxon>
    </lineage>
</organism>
<dbReference type="EMBL" id="FUEG01000012">
    <property type="protein sequence ID" value="SJL10686.1"/>
    <property type="molecule type" value="Genomic_DNA"/>
</dbReference>
<evidence type="ECO:0000313" key="2">
    <source>
        <dbReference type="Proteomes" id="UP000219338"/>
    </source>
</evidence>
<protein>
    <submittedName>
        <fullName evidence="1">Uncharacterized protein</fullName>
    </submittedName>
</protein>
<evidence type="ECO:0000313" key="1">
    <source>
        <dbReference type="EMBL" id="SJL10686.1"/>
    </source>
</evidence>
<proteinExistence type="predicted"/>
<dbReference type="AlphaFoldDB" id="A0A284RPJ8"/>
<accession>A0A284RPJ8</accession>